<dbReference type="EMBL" id="CM046399">
    <property type="protein sequence ID" value="KAI8527641.1"/>
    <property type="molecule type" value="Genomic_DNA"/>
</dbReference>
<sequence length="94" mass="10639">MTSLSQQLRNVKEFSAIAVPLFFDFCFLTQSVCICSITFCEHIKVQQTYLLACFAASSRIHSEADISYIPLTTYSCNAPTFRVQNKLISLRKSC</sequence>
<gene>
    <name evidence="1" type="ORF">RHMOL_Rhmol12G0091500</name>
</gene>
<accession>A0ACC0LGH9</accession>
<proteinExistence type="predicted"/>
<dbReference type="Proteomes" id="UP001062846">
    <property type="component" value="Chromosome 12"/>
</dbReference>
<keyword evidence="2" id="KW-1185">Reference proteome</keyword>
<protein>
    <submittedName>
        <fullName evidence="1">Uncharacterized protein</fullName>
    </submittedName>
</protein>
<name>A0ACC0LGH9_RHOML</name>
<reference evidence="1" key="1">
    <citation type="submission" date="2022-02" db="EMBL/GenBank/DDBJ databases">
        <title>Plant Genome Project.</title>
        <authorList>
            <person name="Zhang R.-G."/>
        </authorList>
    </citation>
    <scope>NUCLEOTIDE SEQUENCE</scope>
    <source>
        <strain evidence="1">AT1</strain>
    </source>
</reference>
<organism evidence="1 2">
    <name type="scientific">Rhododendron molle</name>
    <name type="common">Chinese azalea</name>
    <name type="synonym">Azalea mollis</name>
    <dbReference type="NCBI Taxonomy" id="49168"/>
    <lineage>
        <taxon>Eukaryota</taxon>
        <taxon>Viridiplantae</taxon>
        <taxon>Streptophyta</taxon>
        <taxon>Embryophyta</taxon>
        <taxon>Tracheophyta</taxon>
        <taxon>Spermatophyta</taxon>
        <taxon>Magnoliopsida</taxon>
        <taxon>eudicotyledons</taxon>
        <taxon>Gunneridae</taxon>
        <taxon>Pentapetalae</taxon>
        <taxon>asterids</taxon>
        <taxon>Ericales</taxon>
        <taxon>Ericaceae</taxon>
        <taxon>Ericoideae</taxon>
        <taxon>Rhodoreae</taxon>
        <taxon>Rhododendron</taxon>
    </lineage>
</organism>
<evidence type="ECO:0000313" key="1">
    <source>
        <dbReference type="EMBL" id="KAI8527641.1"/>
    </source>
</evidence>
<evidence type="ECO:0000313" key="2">
    <source>
        <dbReference type="Proteomes" id="UP001062846"/>
    </source>
</evidence>
<comment type="caution">
    <text evidence="1">The sequence shown here is derived from an EMBL/GenBank/DDBJ whole genome shotgun (WGS) entry which is preliminary data.</text>
</comment>